<dbReference type="EMBL" id="FN653080">
    <property type="protein sequence ID" value="CBY11299.1"/>
    <property type="molecule type" value="Genomic_DNA"/>
</dbReference>
<dbReference type="InParanoid" id="E4XN03"/>
<name>E4XN03_OIKDI</name>
<sequence>MVKIKFPTQPSYPAFCINRMLFELTRGKLCANFIRQNSLKIRNPMIKSEQEPKRIQPHQIATLNRFHLRPYPQKYPTLIVRGDGSTYRVWSTEEPQEIVRFPIDVSNMSEMDRTRLLSKRYGKQVKTRVVQSINVDDEDDIDEELGDFSDYDQR</sequence>
<dbReference type="InterPro" id="IPR044884">
    <property type="entry name" value="Ribosomal_mL55_sf"/>
</dbReference>
<keyword evidence="2" id="KW-1185">Reference proteome</keyword>
<dbReference type="InterPro" id="IPR018615">
    <property type="entry name" value="Ribosomal_mL55"/>
</dbReference>
<dbReference type="Pfam" id="PF09776">
    <property type="entry name" value="Mitoc_L55"/>
    <property type="match status" value="1"/>
</dbReference>
<gene>
    <name evidence="1" type="ORF">GSOID_T00015553001</name>
</gene>
<dbReference type="GO" id="GO:0006412">
    <property type="term" value="P:translation"/>
    <property type="evidence" value="ECO:0007669"/>
    <property type="project" value="TreeGrafter"/>
</dbReference>
<dbReference type="GO" id="GO:0005762">
    <property type="term" value="C:mitochondrial large ribosomal subunit"/>
    <property type="evidence" value="ECO:0007669"/>
    <property type="project" value="InterPro"/>
</dbReference>
<dbReference type="PANTHER" id="PTHR34095:SF1">
    <property type="entry name" value="LARGE RIBOSOMAL SUBUNIT PROTEIN ML55"/>
    <property type="match status" value="1"/>
</dbReference>
<dbReference type="AlphaFoldDB" id="E4XN03"/>
<dbReference type="GO" id="GO:0003735">
    <property type="term" value="F:structural constituent of ribosome"/>
    <property type="evidence" value="ECO:0007669"/>
    <property type="project" value="InterPro"/>
</dbReference>
<evidence type="ECO:0008006" key="3">
    <source>
        <dbReference type="Google" id="ProtNLM"/>
    </source>
</evidence>
<proteinExistence type="predicted"/>
<evidence type="ECO:0000313" key="1">
    <source>
        <dbReference type="EMBL" id="CBY11299.1"/>
    </source>
</evidence>
<accession>E4XN03</accession>
<dbReference type="OrthoDB" id="9986315at2759"/>
<dbReference type="Proteomes" id="UP000001307">
    <property type="component" value="Unassembled WGS sequence"/>
</dbReference>
<organism evidence="1">
    <name type="scientific">Oikopleura dioica</name>
    <name type="common">Tunicate</name>
    <dbReference type="NCBI Taxonomy" id="34765"/>
    <lineage>
        <taxon>Eukaryota</taxon>
        <taxon>Metazoa</taxon>
        <taxon>Chordata</taxon>
        <taxon>Tunicata</taxon>
        <taxon>Appendicularia</taxon>
        <taxon>Copelata</taxon>
        <taxon>Oikopleuridae</taxon>
        <taxon>Oikopleura</taxon>
    </lineage>
</organism>
<dbReference type="Gene3D" id="6.20.130.20">
    <property type="entry name" value="Mitochondrial ribosomal protein L55"/>
    <property type="match status" value="1"/>
</dbReference>
<dbReference type="PANTHER" id="PTHR34095">
    <property type="entry name" value="39S RIBOSOMAL PROTEIN L55, MITOCHONDRIAL"/>
    <property type="match status" value="1"/>
</dbReference>
<evidence type="ECO:0000313" key="2">
    <source>
        <dbReference type="Proteomes" id="UP000001307"/>
    </source>
</evidence>
<reference evidence="1" key="1">
    <citation type="journal article" date="2010" name="Science">
        <title>Plasticity of animal genome architecture unmasked by rapid evolution of a pelagic tunicate.</title>
        <authorList>
            <person name="Denoeud F."/>
            <person name="Henriet S."/>
            <person name="Mungpakdee S."/>
            <person name="Aury J.M."/>
            <person name="Da Silva C."/>
            <person name="Brinkmann H."/>
            <person name="Mikhaleva J."/>
            <person name="Olsen L.C."/>
            <person name="Jubin C."/>
            <person name="Canestro C."/>
            <person name="Bouquet J.M."/>
            <person name="Danks G."/>
            <person name="Poulain J."/>
            <person name="Campsteijn C."/>
            <person name="Adamski M."/>
            <person name="Cross I."/>
            <person name="Yadetie F."/>
            <person name="Muffato M."/>
            <person name="Louis A."/>
            <person name="Butcher S."/>
            <person name="Tsagkogeorga G."/>
            <person name="Konrad A."/>
            <person name="Singh S."/>
            <person name="Jensen M.F."/>
            <person name="Cong E.H."/>
            <person name="Eikeseth-Otteraa H."/>
            <person name="Noel B."/>
            <person name="Anthouard V."/>
            <person name="Porcel B.M."/>
            <person name="Kachouri-Lafond R."/>
            <person name="Nishino A."/>
            <person name="Ugolini M."/>
            <person name="Chourrout P."/>
            <person name="Nishida H."/>
            <person name="Aasland R."/>
            <person name="Huzurbazar S."/>
            <person name="Westhof E."/>
            <person name="Delsuc F."/>
            <person name="Lehrach H."/>
            <person name="Reinhardt R."/>
            <person name="Weissenbach J."/>
            <person name="Roy S.W."/>
            <person name="Artiguenave F."/>
            <person name="Postlethwait J.H."/>
            <person name="Manak J.R."/>
            <person name="Thompson E.M."/>
            <person name="Jaillon O."/>
            <person name="Du Pasquier L."/>
            <person name="Boudinot P."/>
            <person name="Liberles D.A."/>
            <person name="Volff J.N."/>
            <person name="Philippe H."/>
            <person name="Lenhard B."/>
            <person name="Roest Crollius H."/>
            <person name="Wincker P."/>
            <person name="Chourrout D."/>
        </authorList>
    </citation>
    <scope>NUCLEOTIDE SEQUENCE [LARGE SCALE GENOMIC DNA]</scope>
</reference>
<protein>
    <recommendedName>
        <fullName evidence="3">39S ribosomal protein L55, mitochondrial</fullName>
    </recommendedName>
</protein>